<dbReference type="InterPro" id="IPR021390">
    <property type="entry name" value="DUF3025"/>
</dbReference>
<dbReference type="Pfam" id="PF11227">
    <property type="entry name" value="DUF3025"/>
    <property type="match status" value="1"/>
</dbReference>
<keyword evidence="2" id="KW-1185">Reference proteome</keyword>
<dbReference type="STRING" id="946333.A4W93_05980"/>
<evidence type="ECO:0008006" key="3">
    <source>
        <dbReference type="Google" id="ProtNLM"/>
    </source>
</evidence>
<proteinExistence type="predicted"/>
<evidence type="ECO:0000313" key="1">
    <source>
        <dbReference type="EMBL" id="ARN23753.1"/>
    </source>
</evidence>
<dbReference type="EMBL" id="CP015118">
    <property type="protein sequence ID" value="ARN23753.1"/>
    <property type="molecule type" value="Genomic_DNA"/>
</dbReference>
<sequence length="244" mass="26760">MAGDGGSPHWFDPYVDAARRTAAARAPGHPLAAALNAAVPVRAGARAMRFVPQADLPEGEAYEAFIDRTDQVPTRDHPHDLLNALVWSRFPALKSHLNRSQAGEIARLGIGPRRGPVRDALTLFDENAAWLQAPAALVDALRQHDWHTAFVVLRAAWHEARLTLFGHALMEKLLLSPHKSITAHVWVVPEGAEAESHLVEVLTPERLARKADFPLPLAGVPGWCAANESADFYADTSVFRPKRR</sequence>
<protein>
    <recommendedName>
        <fullName evidence="3">DUF3025 domain-containing protein</fullName>
    </recommendedName>
</protein>
<gene>
    <name evidence="1" type="ORF">A4W93_05980</name>
</gene>
<name>A0A1W6LHQ5_9BURK</name>
<dbReference type="AlphaFoldDB" id="A0A1W6LHQ5"/>
<evidence type="ECO:0000313" key="2">
    <source>
        <dbReference type="Proteomes" id="UP000193427"/>
    </source>
</evidence>
<reference evidence="1 2" key="1">
    <citation type="submission" date="2016-04" db="EMBL/GenBank/DDBJ databases">
        <title>Complete genome sequence of natural rubber-degrading, novel Gram-negative bacterium, Rhizobacter gummiphilus strain NS21.</title>
        <authorList>
            <person name="Tabata M."/>
            <person name="Kasai D."/>
            <person name="Fukuda M."/>
        </authorList>
    </citation>
    <scope>NUCLEOTIDE SEQUENCE [LARGE SCALE GENOMIC DNA]</scope>
    <source>
        <strain evidence="1 2">NS21</strain>
    </source>
</reference>
<dbReference type="Proteomes" id="UP000193427">
    <property type="component" value="Chromosome"/>
</dbReference>
<organism evidence="1 2">
    <name type="scientific">Piscinibacter gummiphilus</name>
    <dbReference type="NCBI Taxonomy" id="946333"/>
    <lineage>
        <taxon>Bacteria</taxon>
        <taxon>Pseudomonadati</taxon>
        <taxon>Pseudomonadota</taxon>
        <taxon>Betaproteobacteria</taxon>
        <taxon>Burkholderiales</taxon>
        <taxon>Sphaerotilaceae</taxon>
        <taxon>Piscinibacter</taxon>
    </lineage>
</organism>
<dbReference type="KEGG" id="rgu:A4W93_05980"/>
<accession>A0A1W6LHQ5</accession>